<dbReference type="EMBL" id="CP134186">
    <property type="protein sequence ID" value="WPB00900.1"/>
    <property type="molecule type" value="Genomic_DNA"/>
</dbReference>
<dbReference type="RefSeq" id="XP_065458732.1">
    <property type="nucleotide sequence ID" value="XM_065602660.1"/>
</dbReference>
<proteinExistence type="predicted"/>
<sequence>MRGARYPFLIVTLLVDTATGSNSMYILAAMLDLKNKPLPLLLSPGELPRLRSFKIGHFLSA</sequence>
<protein>
    <submittedName>
        <fullName evidence="1">Uncharacterized protein</fullName>
    </submittedName>
</protein>
<organism evidence="1 2">
    <name type="scientific">Cercospora beticola</name>
    <name type="common">Sugarbeet leaf spot fungus</name>
    <dbReference type="NCBI Taxonomy" id="122368"/>
    <lineage>
        <taxon>Eukaryota</taxon>
        <taxon>Fungi</taxon>
        <taxon>Dikarya</taxon>
        <taxon>Ascomycota</taxon>
        <taxon>Pezizomycotina</taxon>
        <taxon>Dothideomycetes</taxon>
        <taxon>Dothideomycetidae</taxon>
        <taxon>Mycosphaerellales</taxon>
        <taxon>Mycosphaerellaceae</taxon>
        <taxon>Cercospora</taxon>
    </lineage>
</organism>
<accession>A0ABZ0NN47</accession>
<dbReference type="Proteomes" id="UP001302367">
    <property type="component" value="Chromosome 3"/>
</dbReference>
<reference evidence="1 2" key="1">
    <citation type="submission" date="2023-09" db="EMBL/GenBank/DDBJ databases">
        <title>Complete-Gapless Cercospora beticola genome.</title>
        <authorList>
            <person name="Wyatt N.A."/>
            <person name="Spanner R.E."/>
            <person name="Bolton M.D."/>
        </authorList>
    </citation>
    <scope>NUCLEOTIDE SEQUENCE [LARGE SCALE GENOMIC DNA]</scope>
    <source>
        <strain evidence="1">Cb09-40</strain>
    </source>
</reference>
<keyword evidence="2" id="KW-1185">Reference proteome</keyword>
<gene>
    <name evidence="1" type="ORF">RHO25_005520</name>
</gene>
<evidence type="ECO:0000313" key="1">
    <source>
        <dbReference type="EMBL" id="WPB00900.1"/>
    </source>
</evidence>
<name>A0ABZ0NN47_CERBT</name>
<evidence type="ECO:0000313" key="2">
    <source>
        <dbReference type="Proteomes" id="UP001302367"/>
    </source>
</evidence>
<dbReference type="GeneID" id="90644152"/>